<dbReference type="PROSITE" id="PS51362">
    <property type="entry name" value="TGF_BETA_2"/>
    <property type="match status" value="1"/>
</dbReference>
<evidence type="ECO:0000313" key="10">
    <source>
        <dbReference type="Proteomes" id="UP001359485"/>
    </source>
</evidence>
<dbReference type="Proteomes" id="UP001359485">
    <property type="component" value="Unassembled WGS sequence"/>
</dbReference>
<accession>A0ABR1B4Y2</accession>
<evidence type="ECO:0000256" key="3">
    <source>
        <dbReference type="ARBA" id="ARBA00022525"/>
    </source>
</evidence>
<proteinExistence type="inferred from homology"/>
<evidence type="ECO:0000256" key="4">
    <source>
        <dbReference type="ARBA" id="ARBA00023030"/>
    </source>
</evidence>
<keyword evidence="5" id="KW-1015">Disulfide bond</keyword>
<evidence type="ECO:0000256" key="2">
    <source>
        <dbReference type="ARBA" id="ARBA00006656"/>
    </source>
</evidence>
<evidence type="ECO:0000256" key="7">
    <source>
        <dbReference type="SAM" id="SignalP"/>
    </source>
</evidence>
<reference evidence="9 10" key="1">
    <citation type="submission" date="2023-09" db="EMBL/GenBank/DDBJ databases">
        <title>Genomes of two closely related lineages of the louse Polyplax serrata with different host specificities.</title>
        <authorList>
            <person name="Martinu J."/>
            <person name="Tarabai H."/>
            <person name="Stefka J."/>
            <person name="Hypsa V."/>
        </authorList>
    </citation>
    <scope>NUCLEOTIDE SEQUENCE [LARGE SCALE GENOMIC DNA]</scope>
    <source>
        <strain evidence="9">98ZLc_SE</strain>
    </source>
</reference>
<dbReference type="SUPFAM" id="SSF57501">
    <property type="entry name" value="Cystine-knot cytokines"/>
    <property type="match status" value="1"/>
</dbReference>
<dbReference type="SMART" id="SM00204">
    <property type="entry name" value="TGFB"/>
    <property type="match status" value="1"/>
</dbReference>
<dbReference type="EMBL" id="JAWJWF010000003">
    <property type="protein sequence ID" value="KAK6634996.1"/>
    <property type="molecule type" value="Genomic_DNA"/>
</dbReference>
<keyword evidence="10" id="KW-1185">Reference proteome</keyword>
<dbReference type="PROSITE" id="PS00250">
    <property type="entry name" value="TGF_BETA_1"/>
    <property type="match status" value="1"/>
</dbReference>
<dbReference type="Pfam" id="PF00019">
    <property type="entry name" value="TGF_beta"/>
    <property type="match status" value="1"/>
</dbReference>
<sequence length="351" mass="40490">MGKNVLKSPGLDLEGPSVLLRSLALLFLLLAGIMSVDAEDVRMKILKELNMRRIPHISQWNISQIEYETKHREYFDLVEQNQRRRLNSSLNYDEENIVRKKLYTFTHSGLKNSPSKNLGIRIFNYNIYIPGEDNKHTEVEDSSLRFLIVPRSCATEKKLVTLTVLKTSDGTTLRKETLVLDKCLPKWIGLDLLDATFNLKTPNFMMSILCDGCTEHDMEIADPYLNVIVNVKPRLRRRRAEKKKRRRFPGKCVRHPWEVDLGKLKGYEYIVQPRKFDAGLCAGRCTGQWNLATQHSNLQYLFSNIDKTIPKPCCAPSKMESLEILYPDEDNPKKLKVSVWNDTKIVECACS</sequence>
<dbReference type="InterPro" id="IPR015615">
    <property type="entry name" value="TGF-beta-rel"/>
</dbReference>
<comment type="subcellular location">
    <subcellularLocation>
        <location evidence="1">Secreted</location>
    </subcellularLocation>
</comment>
<feature type="chain" id="PRO_5046223416" description="TGF-beta family profile domain-containing protein" evidence="7">
    <location>
        <begin position="39"/>
        <end position="351"/>
    </location>
</feature>
<evidence type="ECO:0000256" key="6">
    <source>
        <dbReference type="RuleBase" id="RU000354"/>
    </source>
</evidence>
<evidence type="ECO:0000256" key="5">
    <source>
        <dbReference type="ARBA" id="ARBA00023157"/>
    </source>
</evidence>
<dbReference type="InterPro" id="IPR017948">
    <property type="entry name" value="TGFb_CS"/>
</dbReference>
<gene>
    <name evidence="9" type="ORF">RUM44_000245</name>
</gene>
<dbReference type="InterPro" id="IPR001839">
    <property type="entry name" value="TGF-b_C"/>
</dbReference>
<comment type="similarity">
    <text evidence="2 6">Belongs to the TGF-beta family.</text>
</comment>
<keyword evidence="7" id="KW-0732">Signal</keyword>
<protein>
    <recommendedName>
        <fullName evidence="8">TGF-beta family profile domain-containing protein</fullName>
    </recommendedName>
</protein>
<keyword evidence="3" id="KW-0964">Secreted</keyword>
<evidence type="ECO:0000313" key="9">
    <source>
        <dbReference type="EMBL" id="KAK6634996.1"/>
    </source>
</evidence>
<dbReference type="Gene3D" id="2.10.90.10">
    <property type="entry name" value="Cystine-knot cytokines"/>
    <property type="match status" value="1"/>
</dbReference>
<comment type="caution">
    <text evidence="9">The sequence shown here is derived from an EMBL/GenBank/DDBJ whole genome shotgun (WGS) entry which is preliminary data.</text>
</comment>
<dbReference type="PANTHER" id="PTHR11848">
    <property type="entry name" value="TGF-BETA FAMILY"/>
    <property type="match status" value="1"/>
</dbReference>
<dbReference type="PANTHER" id="PTHR11848:SF119">
    <property type="entry name" value="TGF-BETA FAMILY PROFILE DOMAIN-CONTAINING PROTEIN"/>
    <property type="match status" value="1"/>
</dbReference>
<dbReference type="InterPro" id="IPR029034">
    <property type="entry name" value="Cystine-knot_cytokine"/>
</dbReference>
<dbReference type="CDD" id="cd13755">
    <property type="entry name" value="TGF_beta_maverick"/>
    <property type="match status" value="1"/>
</dbReference>
<keyword evidence="4 6" id="KW-0339">Growth factor</keyword>
<evidence type="ECO:0000256" key="1">
    <source>
        <dbReference type="ARBA" id="ARBA00004613"/>
    </source>
</evidence>
<feature type="signal peptide" evidence="7">
    <location>
        <begin position="1"/>
        <end position="38"/>
    </location>
</feature>
<feature type="domain" description="TGF-beta family profile" evidence="8">
    <location>
        <begin position="236"/>
        <end position="351"/>
    </location>
</feature>
<evidence type="ECO:0000259" key="8">
    <source>
        <dbReference type="PROSITE" id="PS51362"/>
    </source>
</evidence>
<name>A0ABR1B4Y2_POLSC</name>
<organism evidence="9 10">
    <name type="scientific">Polyplax serrata</name>
    <name type="common">Common mouse louse</name>
    <dbReference type="NCBI Taxonomy" id="468196"/>
    <lineage>
        <taxon>Eukaryota</taxon>
        <taxon>Metazoa</taxon>
        <taxon>Ecdysozoa</taxon>
        <taxon>Arthropoda</taxon>
        <taxon>Hexapoda</taxon>
        <taxon>Insecta</taxon>
        <taxon>Pterygota</taxon>
        <taxon>Neoptera</taxon>
        <taxon>Paraneoptera</taxon>
        <taxon>Psocodea</taxon>
        <taxon>Troctomorpha</taxon>
        <taxon>Phthiraptera</taxon>
        <taxon>Anoplura</taxon>
        <taxon>Polyplacidae</taxon>
        <taxon>Polyplax</taxon>
    </lineage>
</organism>